<evidence type="ECO:0000313" key="2">
    <source>
        <dbReference type="EMBL" id="KXT70526.1"/>
    </source>
</evidence>
<dbReference type="AlphaFoldDB" id="A0A139N398"/>
<evidence type="ECO:0000256" key="1">
    <source>
        <dbReference type="SAM" id="Coils"/>
    </source>
</evidence>
<evidence type="ECO:0000313" key="8">
    <source>
        <dbReference type="Proteomes" id="UP000278843"/>
    </source>
</evidence>
<dbReference type="EMBL" id="LQRD01000023">
    <property type="protein sequence ID" value="KXT70526.1"/>
    <property type="molecule type" value="Genomic_DNA"/>
</dbReference>
<gene>
    <name evidence="5" type="ORF">D8790_02185</name>
    <name evidence="4" type="ORF">D8791_02395</name>
    <name evidence="3" type="ORF">D8872_04820</name>
    <name evidence="2" type="ORF">SCRDD08_00610</name>
</gene>
<name>A0A139N398_STRCR</name>
<evidence type="ECO:0000313" key="9">
    <source>
        <dbReference type="Proteomes" id="UP000282617"/>
    </source>
</evidence>
<dbReference type="STRING" id="45634.SCRDD08_00610"/>
<dbReference type="Proteomes" id="UP000282617">
    <property type="component" value="Unassembled WGS sequence"/>
</dbReference>
<evidence type="ECO:0000313" key="5">
    <source>
        <dbReference type="EMBL" id="RSJ97073.1"/>
    </source>
</evidence>
<proteinExistence type="predicted"/>
<evidence type="ECO:0000313" key="3">
    <source>
        <dbReference type="EMBL" id="RSI43719.1"/>
    </source>
</evidence>
<keyword evidence="1" id="KW-0175">Coiled coil</keyword>
<evidence type="ECO:0000313" key="4">
    <source>
        <dbReference type="EMBL" id="RSJ84021.1"/>
    </source>
</evidence>
<feature type="coiled-coil region" evidence="1">
    <location>
        <begin position="22"/>
        <end position="59"/>
    </location>
</feature>
<accession>A0A139N398</accession>
<evidence type="ECO:0000313" key="7">
    <source>
        <dbReference type="Proteomes" id="UP000272635"/>
    </source>
</evidence>
<dbReference type="RefSeq" id="WP_061422385.1">
    <property type="nucleotide sequence ID" value="NZ_CAUOMF010000002.1"/>
</dbReference>
<dbReference type="PATRIC" id="fig|45634.12.peg.635"/>
<dbReference type="EMBL" id="RJPU01000001">
    <property type="protein sequence ID" value="RSJ97073.1"/>
    <property type="molecule type" value="Genomic_DNA"/>
</dbReference>
<evidence type="ECO:0000313" key="6">
    <source>
        <dbReference type="Proteomes" id="UP000070377"/>
    </source>
</evidence>
<dbReference type="EMBL" id="RJNA01000006">
    <property type="protein sequence ID" value="RSI43719.1"/>
    <property type="molecule type" value="Genomic_DNA"/>
</dbReference>
<dbReference type="Proteomes" id="UP000278843">
    <property type="component" value="Unassembled WGS sequence"/>
</dbReference>
<evidence type="ECO:0008006" key="10">
    <source>
        <dbReference type="Google" id="ProtNLM"/>
    </source>
</evidence>
<protein>
    <recommendedName>
        <fullName evidence="10">DUF5082 domain-containing protein</fullName>
    </recommendedName>
</protein>
<organism evidence="2 6">
    <name type="scientific">Streptococcus cristatus</name>
    <dbReference type="NCBI Taxonomy" id="45634"/>
    <lineage>
        <taxon>Bacteria</taxon>
        <taxon>Bacillati</taxon>
        <taxon>Bacillota</taxon>
        <taxon>Bacilli</taxon>
        <taxon>Lactobacillales</taxon>
        <taxon>Streptococcaceae</taxon>
        <taxon>Streptococcus</taxon>
    </lineage>
</organism>
<comment type="caution">
    <text evidence="2">The sequence shown here is derived from an EMBL/GenBank/DDBJ whole genome shotgun (WGS) entry which is preliminary data.</text>
</comment>
<sequence>MKSNPQLANFYMEKYQTSIKKGNNLQAQRQELLAKIERLEQANRELDQQIENINSLLSNDFSRLEKVDGSRFRGSVKGRFLEKCTHAKQNLMTYQSKQTSNKGEISSKIKELQDEADSLLRKSSMAFTEADSYYSIALSYS</sequence>
<reference evidence="7 8" key="2">
    <citation type="submission" date="2018-11" db="EMBL/GenBank/DDBJ databases">
        <title>Species Designations Belie Phenotypic and Genotypic Heterogeneity in Oral Streptococci.</title>
        <authorList>
            <person name="Velsko I."/>
        </authorList>
    </citation>
    <scope>NUCLEOTIDE SEQUENCE [LARGE SCALE GENOMIC DNA]</scope>
    <source>
        <strain evidence="5 8">BCC13</strain>
        <strain evidence="4 7">BCC41</strain>
        <strain evidence="3 9">BCC51</strain>
    </source>
</reference>
<dbReference type="Proteomes" id="UP000272635">
    <property type="component" value="Unassembled WGS sequence"/>
</dbReference>
<reference evidence="2 6" key="1">
    <citation type="submission" date="2016-01" db="EMBL/GenBank/DDBJ databases">
        <title>Highly variable Streptococcus oralis are common among viridans streptococci isolated from primates.</title>
        <authorList>
            <person name="Denapaite D."/>
            <person name="Rieger M."/>
            <person name="Koendgen S."/>
            <person name="Brueckner R."/>
            <person name="Ochigava I."/>
            <person name="Kappeler P."/>
            <person name="Maetz-Rensing K."/>
            <person name="Leendertz F."/>
            <person name="Hakenbeck R."/>
        </authorList>
    </citation>
    <scope>NUCLEOTIDE SEQUENCE [LARGE SCALE GENOMIC DNA]</scope>
    <source>
        <strain evidence="2 6">DD08</strain>
    </source>
</reference>
<dbReference type="Proteomes" id="UP000070377">
    <property type="component" value="Unassembled WGS sequence"/>
</dbReference>
<dbReference type="EMBL" id="RJPT01000001">
    <property type="protein sequence ID" value="RSJ84021.1"/>
    <property type="molecule type" value="Genomic_DNA"/>
</dbReference>